<name>A0A4C1T5N1_EUMVA</name>
<sequence>MVYLFIKRHVELYFYLLQRRGGKKCLIQTRKSVHAGSVGLKPIKKVSLKKWRVGSSVSWNAVGSTWRCRRYLTCPMGNFLRGSFRHTPTRVGFVCFTQHENVQVDWDGMAQLDLTD</sequence>
<comment type="caution">
    <text evidence="1">The sequence shown here is derived from an EMBL/GenBank/DDBJ whole genome shotgun (WGS) entry which is preliminary data.</text>
</comment>
<evidence type="ECO:0000313" key="1">
    <source>
        <dbReference type="EMBL" id="GBP08737.1"/>
    </source>
</evidence>
<proteinExistence type="predicted"/>
<protein>
    <submittedName>
        <fullName evidence="1">Uncharacterized protein</fullName>
    </submittedName>
</protein>
<dbReference type="AlphaFoldDB" id="A0A4C1T5N1"/>
<dbReference type="EMBL" id="BGZK01000032">
    <property type="protein sequence ID" value="GBP08737.1"/>
    <property type="molecule type" value="Genomic_DNA"/>
</dbReference>
<accession>A0A4C1T5N1</accession>
<reference evidence="1 2" key="1">
    <citation type="journal article" date="2019" name="Commun. Biol.">
        <title>The bagworm genome reveals a unique fibroin gene that provides high tensile strength.</title>
        <authorList>
            <person name="Kono N."/>
            <person name="Nakamura H."/>
            <person name="Ohtoshi R."/>
            <person name="Tomita M."/>
            <person name="Numata K."/>
            <person name="Arakawa K."/>
        </authorList>
    </citation>
    <scope>NUCLEOTIDE SEQUENCE [LARGE SCALE GENOMIC DNA]</scope>
</reference>
<dbReference type="Proteomes" id="UP000299102">
    <property type="component" value="Unassembled WGS sequence"/>
</dbReference>
<organism evidence="1 2">
    <name type="scientific">Eumeta variegata</name>
    <name type="common">Bagworm moth</name>
    <name type="synonym">Eumeta japonica</name>
    <dbReference type="NCBI Taxonomy" id="151549"/>
    <lineage>
        <taxon>Eukaryota</taxon>
        <taxon>Metazoa</taxon>
        <taxon>Ecdysozoa</taxon>
        <taxon>Arthropoda</taxon>
        <taxon>Hexapoda</taxon>
        <taxon>Insecta</taxon>
        <taxon>Pterygota</taxon>
        <taxon>Neoptera</taxon>
        <taxon>Endopterygota</taxon>
        <taxon>Lepidoptera</taxon>
        <taxon>Glossata</taxon>
        <taxon>Ditrysia</taxon>
        <taxon>Tineoidea</taxon>
        <taxon>Psychidae</taxon>
        <taxon>Oiketicinae</taxon>
        <taxon>Eumeta</taxon>
    </lineage>
</organism>
<keyword evidence="2" id="KW-1185">Reference proteome</keyword>
<evidence type="ECO:0000313" key="2">
    <source>
        <dbReference type="Proteomes" id="UP000299102"/>
    </source>
</evidence>
<gene>
    <name evidence="1" type="ORF">EVAR_7321_1</name>
</gene>